<dbReference type="RefSeq" id="XP_005772812.1">
    <property type="nucleotide sequence ID" value="XM_005772755.1"/>
</dbReference>
<organism evidence="1 2">
    <name type="scientific">Emiliania huxleyi (strain CCMP1516)</name>
    <dbReference type="NCBI Taxonomy" id="280463"/>
    <lineage>
        <taxon>Eukaryota</taxon>
        <taxon>Haptista</taxon>
        <taxon>Haptophyta</taxon>
        <taxon>Prymnesiophyceae</taxon>
        <taxon>Isochrysidales</taxon>
        <taxon>Noelaerhabdaceae</taxon>
        <taxon>Emiliania</taxon>
    </lineage>
</organism>
<reference evidence="1" key="2">
    <citation type="submission" date="2024-10" db="UniProtKB">
        <authorList>
            <consortium name="EnsemblProtists"/>
        </authorList>
    </citation>
    <scope>IDENTIFICATION</scope>
</reference>
<proteinExistence type="predicted"/>
<protein>
    <recommendedName>
        <fullName evidence="3">Lipoxygenase domain-containing protein</fullName>
    </recommendedName>
</protein>
<keyword evidence="2" id="KW-1185">Reference proteome</keyword>
<dbReference type="GeneID" id="17265928"/>
<accession>A0A0D3JA48</accession>
<reference evidence="2" key="1">
    <citation type="journal article" date="2013" name="Nature">
        <title>Pan genome of the phytoplankton Emiliania underpins its global distribution.</title>
        <authorList>
            <person name="Read B.A."/>
            <person name="Kegel J."/>
            <person name="Klute M.J."/>
            <person name="Kuo A."/>
            <person name="Lefebvre S.C."/>
            <person name="Maumus F."/>
            <person name="Mayer C."/>
            <person name="Miller J."/>
            <person name="Monier A."/>
            <person name="Salamov A."/>
            <person name="Young J."/>
            <person name="Aguilar M."/>
            <person name="Claverie J.M."/>
            <person name="Frickenhaus S."/>
            <person name="Gonzalez K."/>
            <person name="Herman E.K."/>
            <person name="Lin Y.C."/>
            <person name="Napier J."/>
            <person name="Ogata H."/>
            <person name="Sarno A.F."/>
            <person name="Shmutz J."/>
            <person name="Schroeder D."/>
            <person name="de Vargas C."/>
            <person name="Verret F."/>
            <person name="von Dassow P."/>
            <person name="Valentin K."/>
            <person name="Van de Peer Y."/>
            <person name="Wheeler G."/>
            <person name="Dacks J.B."/>
            <person name="Delwiche C.F."/>
            <person name="Dyhrman S.T."/>
            <person name="Glockner G."/>
            <person name="John U."/>
            <person name="Richards T."/>
            <person name="Worden A.Z."/>
            <person name="Zhang X."/>
            <person name="Grigoriev I.V."/>
            <person name="Allen A.E."/>
            <person name="Bidle K."/>
            <person name="Borodovsky M."/>
            <person name="Bowler C."/>
            <person name="Brownlee C."/>
            <person name="Cock J.M."/>
            <person name="Elias M."/>
            <person name="Gladyshev V.N."/>
            <person name="Groth M."/>
            <person name="Guda C."/>
            <person name="Hadaegh A."/>
            <person name="Iglesias-Rodriguez M.D."/>
            <person name="Jenkins J."/>
            <person name="Jones B.M."/>
            <person name="Lawson T."/>
            <person name="Leese F."/>
            <person name="Lindquist E."/>
            <person name="Lobanov A."/>
            <person name="Lomsadze A."/>
            <person name="Malik S.B."/>
            <person name="Marsh M.E."/>
            <person name="Mackinder L."/>
            <person name="Mock T."/>
            <person name="Mueller-Roeber B."/>
            <person name="Pagarete A."/>
            <person name="Parker M."/>
            <person name="Probert I."/>
            <person name="Quesneville H."/>
            <person name="Raines C."/>
            <person name="Rensing S.A."/>
            <person name="Riano-Pachon D.M."/>
            <person name="Richier S."/>
            <person name="Rokitta S."/>
            <person name="Shiraiwa Y."/>
            <person name="Soanes D.M."/>
            <person name="van der Giezen M."/>
            <person name="Wahlund T.M."/>
            <person name="Williams B."/>
            <person name="Wilson W."/>
            <person name="Wolfe G."/>
            <person name="Wurch L.L."/>
        </authorList>
    </citation>
    <scope>NUCLEOTIDE SEQUENCE</scope>
</reference>
<dbReference type="PaxDb" id="2903-EOD20383"/>
<dbReference type="InterPro" id="IPR036226">
    <property type="entry name" value="LipOase_C_sf"/>
</dbReference>
<evidence type="ECO:0000313" key="1">
    <source>
        <dbReference type="EnsemblProtists" id="EOD20383"/>
    </source>
</evidence>
<sequence length="361" mass="39921">MRNQQGAPRILQTKVCGRVRRVMNPAKESPAAAHKSPVATAGSAEYIAAKKRLSEQSRAKSASPSGGSSSAAAPSSRFFCEWAFICWALPLSALSGEGAAHRRRRGAKATALIESELGDAELLRLLFDVPEYCARREGELGLRLPYYEQAEAYWRVVHRLVSDYFDLWFPTPEAAAADAELRCWLEALVGELVHTAPLLPALRGFGQAELRAFAIDAVTRCVFEVTAHHEHYGGVAVYAQDVRFCSFAWPVGEQCGTKITAVTQAARDTPRHAPTCCPRHHFLLPPPPPGLDAFSLDSFLRAPSDEAMPRLEEACRRFEEGTLSLVRRCDEFVAQADRRPAPWNHGLWSFNPRYFEASVSV</sequence>
<name>A0A0D3JA48_EMIH1</name>
<dbReference type="Proteomes" id="UP000013827">
    <property type="component" value="Unassembled WGS sequence"/>
</dbReference>
<dbReference type="Gene3D" id="1.20.245.10">
    <property type="entry name" value="Lipoxygenase-1, Domain 5"/>
    <property type="match status" value="1"/>
</dbReference>
<dbReference type="EnsemblProtists" id="EOD20383">
    <property type="protein sequence ID" value="EOD20383"/>
    <property type="gene ID" value="EMIHUDRAFT_242053"/>
</dbReference>
<dbReference type="AlphaFoldDB" id="A0A0D3JA48"/>
<dbReference type="HOGENOM" id="CLU_065699_0_0_1"/>
<dbReference type="SUPFAM" id="SSF48484">
    <property type="entry name" value="Lipoxigenase"/>
    <property type="match status" value="1"/>
</dbReference>
<evidence type="ECO:0000313" key="2">
    <source>
        <dbReference type="Proteomes" id="UP000013827"/>
    </source>
</evidence>
<evidence type="ECO:0008006" key="3">
    <source>
        <dbReference type="Google" id="ProtNLM"/>
    </source>
</evidence>
<dbReference type="KEGG" id="ehx:EMIHUDRAFT_242053"/>